<sequence>MTRAPRFDRSTAGDRPGAVGRRGVLRAGMLLPLAGAAAACSGSTEPEAPDPLIALAAQARSDVAAANGVAAAHPDLADAARLVAGVRQQHATALQQEVDRLHPPSTSATPPPAATSTAPPAAAQVGTSAARTALATALATAEQQASNLVPTLPRYRAGLVGSVAAGCAALREVLS</sequence>
<feature type="region of interest" description="Disordered" evidence="1">
    <location>
        <begin position="1"/>
        <end position="20"/>
    </location>
</feature>
<dbReference type="RefSeq" id="WP_225978289.1">
    <property type="nucleotide sequence ID" value="NZ_BJFL01000008.1"/>
</dbReference>
<dbReference type="InterPro" id="IPR006311">
    <property type="entry name" value="TAT_signal"/>
</dbReference>
<dbReference type="Proteomes" id="UP000298860">
    <property type="component" value="Unassembled WGS sequence"/>
</dbReference>
<dbReference type="PROSITE" id="PS51318">
    <property type="entry name" value="TAT"/>
    <property type="match status" value="1"/>
</dbReference>
<evidence type="ECO:0000313" key="2">
    <source>
        <dbReference type="EMBL" id="GDY30532.1"/>
    </source>
</evidence>
<proteinExistence type="predicted"/>
<dbReference type="EMBL" id="BJFL01000008">
    <property type="protein sequence ID" value="GDY30532.1"/>
    <property type="molecule type" value="Genomic_DNA"/>
</dbReference>
<organism evidence="2 3">
    <name type="scientific">Gandjariella thermophila</name>
    <dbReference type="NCBI Taxonomy" id="1931992"/>
    <lineage>
        <taxon>Bacteria</taxon>
        <taxon>Bacillati</taxon>
        <taxon>Actinomycetota</taxon>
        <taxon>Actinomycetes</taxon>
        <taxon>Pseudonocardiales</taxon>
        <taxon>Pseudonocardiaceae</taxon>
        <taxon>Gandjariella</taxon>
    </lineage>
</organism>
<accession>A0A4D4J608</accession>
<evidence type="ECO:0000256" key="1">
    <source>
        <dbReference type="SAM" id="MobiDB-lite"/>
    </source>
</evidence>
<comment type="caution">
    <text evidence="2">The sequence shown here is derived from an EMBL/GenBank/DDBJ whole genome shotgun (WGS) entry which is preliminary data.</text>
</comment>
<feature type="region of interest" description="Disordered" evidence="1">
    <location>
        <begin position="96"/>
        <end position="125"/>
    </location>
</feature>
<reference evidence="3" key="1">
    <citation type="submission" date="2019-04" db="EMBL/GenBank/DDBJ databases">
        <title>Draft genome sequence of Pseudonocardiaceae bacterium SL3-2-4.</title>
        <authorList>
            <person name="Ningsih F."/>
            <person name="Yokota A."/>
            <person name="Sakai Y."/>
            <person name="Nanatani K."/>
            <person name="Yabe S."/>
            <person name="Oetari A."/>
            <person name="Sjamsuridzal W."/>
        </authorList>
    </citation>
    <scope>NUCLEOTIDE SEQUENCE [LARGE SCALE GENOMIC DNA]</scope>
    <source>
        <strain evidence="3">SL3-2-4</strain>
    </source>
</reference>
<dbReference type="AlphaFoldDB" id="A0A4D4J608"/>
<feature type="compositionally biased region" description="Basic and acidic residues" evidence="1">
    <location>
        <begin position="1"/>
        <end position="12"/>
    </location>
</feature>
<name>A0A4D4J608_9PSEU</name>
<feature type="compositionally biased region" description="Low complexity" evidence="1">
    <location>
        <begin position="103"/>
        <end position="125"/>
    </location>
</feature>
<gene>
    <name evidence="2" type="ORF">GTS_21650</name>
</gene>
<keyword evidence="3" id="KW-1185">Reference proteome</keyword>
<evidence type="ECO:0000313" key="3">
    <source>
        <dbReference type="Proteomes" id="UP000298860"/>
    </source>
</evidence>
<protein>
    <submittedName>
        <fullName evidence="2">Uncharacterized protein</fullName>
    </submittedName>
</protein>